<feature type="domain" description="GAPS4b N-terminal" evidence="1">
    <location>
        <begin position="17"/>
        <end position="77"/>
    </location>
</feature>
<evidence type="ECO:0000259" key="1">
    <source>
        <dbReference type="Pfam" id="PF26110"/>
    </source>
</evidence>
<dbReference type="RefSeq" id="WP_110478456.1">
    <property type="nucleotide sequence ID" value="NZ_CP081939.1"/>
</dbReference>
<evidence type="ECO:0000313" key="3">
    <source>
        <dbReference type="EMBL" id="PXZ39548.1"/>
    </source>
</evidence>
<dbReference type="EMBL" id="JAMDKF010000045">
    <property type="protein sequence ID" value="MEE6042637.1"/>
    <property type="molecule type" value="Genomic_DNA"/>
</dbReference>
<name>A0AAE5TIL5_AVIPA</name>
<reference evidence="2" key="3">
    <citation type="submission" date="2022-05" db="EMBL/GenBank/DDBJ databases">
        <authorList>
            <person name="Chen Y."/>
            <person name="Zhu J."/>
            <person name="Zhu K."/>
        </authorList>
    </citation>
    <scope>NUCLEOTIDE SEQUENCE</scope>
    <source>
        <strain evidence="2">AV25</strain>
    </source>
</reference>
<keyword evidence="5" id="KW-1185">Reference proteome</keyword>
<dbReference type="EMBL" id="QJPJ01000005">
    <property type="protein sequence ID" value="PXZ39548.1"/>
    <property type="molecule type" value="Genomic_DNA"/>
</dbReference>
<proteinExistence type="predicted"/>
<sequence>MENTKKELKYLIPSGDLLRVLLNSNHISEGAIKTILRKKGVFYGVSDKKDIVPSLSAMLLTSEEYQILVENFISKESREKFKPPIKLGISQQCNDANWIDAIKNRPIYENCFKGIPNIKQEKLNVNIDFDKGCVSVDYKIIRTDYSQDFLQRELEFGGKVTVNKVTNSLEVISTYSSKETNDINNEIVKLLKSILRNENLIDAYEQRIEFDSFESSEERVRFFKRLTGEYDNLSLESVHEIVIDPTMADEEIPDDNDKLEIIKSNVDNLILDGKELHEIFLVSNEEYYKYYFIKRMNLKYKYTVGNKEFFCEVSFFFKKPNKSSSYKGASIDFEIISIKDGRDNYTKASRAKLSEIIIKLIEREYERILSERKDREKENTE</sequence>
<dbReference type="InterPro" id="IPR058955">
    <property type="entry name" value="GAPS4b_N"/>
</dbReference>
<organism evidence="3 4">
    <name type="scientific">Avibacterium paragallinarum</name>
    <name type="common">Haemophilus gallinarum</name>
    <dbReference type="NCBI Taxonomy" id="728"/>
    <lineage>
        <taxon>Bacteria</taxon>
        <taxon>Pseudomonadati</taxon>
        <taxon>Pseudomonadota</taxon>
        <taxon>Gammaproteobacteria</taxon>
        <taxon>Pasteurellales</taxon>
        <taxon>Pasteurellaceae</taxon>
        <taxon>Avibacterium</taxon>
    </lineage>
</organism>
<dbReference type="Proteomes" id="UP000247594">
    <property type="component" value="Unassembled WGS sequence"/>
</dbReference>
<evidence type="ECO:0000313" key="4">
    <source>
        <dbReference type="Proteomes" id="UP000247594"/>
    </source>
</evidence>
<dbReference type="Proteomes" id="UP001347884">
    <property type="component" value="Unassembled WGS sequence"/>
</dbReference>
<gene>
    <name evidence="3" type="ORF">DM482_04340</name>
    <name evidence="2" type="ORF">M5S13_12295</name>
</gene>
<dbReference type="Pfam" id="PF26110">
    <property type="entry name" value="GAPS4b_N"/>
    <property type="match status" value="1"/>
</dbReference>
<evidence type="ECO:0000313" key="2">
    <source>
        <dbReference type="EMBL" id="MEE6042637.1"/>
    </source>
</evidence>
<protein>
    <recommendedName>
        <fullName evidence="1">GAPS4b N-terminal domain-containing protein</fullName>
    </recommendedName>
</protein>
<evidence type="ECO:0000313" key="5">
    <source>
        <dbReference type="Proteomes" id="UP001347884"/>
    </source>
</evidence>
<reference evidence="3 4" key="1">
    <citation type="submission" date="2018-06" db="EMBL/GenBank/DDBJ databases">
        <authorList>
            <person name="Teymurazov M."/>
            <person name="Kislichkina A."/>
            <person name="Abaymova A."/>
            <person name="Mukhina T."/>
            <person name="Mayskaya N."/>
            <person name="Svetoch E."/>
            <person name="Bogun A."/>
        </authorList>
    </citation>
    <scope>NUCLEOTIDE SEQUENCE [LARGE SCALE GENOMIC DNA]</scope>
    <source>
        <strain evidence="3 4">SCPM-O-B-8406</strain>
    </source>
</reference>
<reference evidence="2 5" key="2">
    <citation type="journal article" date="2022" name="Front. Microbiol.">
        <title>Commensal bacteria contribute to the growth of multidrug-resistant Avibacterium paragallinarum in chickens.</title>
        <authorList>
            <person name="Zhu J."/>
            <person name="Chen Y."/>
            <person name="Wu Y."/>
            <person name="Wang Y."/>
            <person name="Zhu K."/>
        </authorList>
    </citation>
    <scope>NUCLEOTIDE SEQUENCE [LARGE SCALE GENOMIC DNA]</scope>
    <source>
        <strain evidence="2 5">AV25</strain>
    </source>
</reference>
<accession>A0AAE5TIL5</accession>
<comment type="caution">
    <text evidence="3">The sequence shown here is derived from an EMBL/GenBank/DDBJ whole genome shotgun (WGS) entry which is preliminary data.</text>
</comment>
<dbReference type="AlphaFoldDB" id="A0AAE5TIL5"/>